<evidence type="ECO:0000313" key="6">
    <source>
        <dbReference type="Proteomes" id="UP000004835"/>
    </source>
</evidence>
<dbReference type="GO" id="GO:0000976">
    <property type="term" value="F:transcription cis-regulatory region binding"/>
    <property type="evidence" value="ECO:0007669"/>
    <property type="project" value="TreeGrafter"/>
</dbReference>
<dbReference type="InterPro" id="IPR000843">
    <property type="entry name" value="HTH_LacI"/>
</dbReference>
<sequence>MQRWEIMTTIKDIAEKAGVAKSTVSRYLNNGYISEEKRKKIDQIIAETGYRPNTFARSLKAQDTKLLGVIIPRLNSPSTNDVLKGIDTTARENGYQMLITNSDQSDERELENIEMLVKQKVAGMILFARKITPQLQAVLAEVPMPVLLLGQQLAGIHSIVHEDYQAGKTMAEYAVSAGHRRYLFVGVSENDYAVGVLRKKGFLDVLAQTPNVKVDFIETSFSRRETYQKALVFLKDQPATYIACATDNIAVAVLKAAHELGYQVPQDFSLNGFGGYDSTDYVYPTITTTQYPYVQLGIDAVLTIQKLTQGEEVPEVIELPNRLVVKQSTAKREKQEK</sequence>
<proteinExistence type="predicted"/>
<reference evidence="5 6" key="1">
    <citation type="submission" date="2011-01" db="EMBL/GenBank/DDBJ databases">
        <authorList>
            <person name="Muzny D."/>
            <person name="Qin X."/>
            <person name="Deng J."/>
            <person name="Jiang H."/>
            <person name="Liu Y."/>
            <person name="Qu J."/>
            <person name="Song X.-Z."/>
            <person name="Zhang L."/>
            <person name="Thornton R."/>
            <person name="Coyle M."/>
            <person name="Francisco L."/>
            <person name="Jackson L."/>
            <person name="Javaid M."/>
            <person name="Korchina V."/>
            <person name="Kovar C."/>
            <person name="Mata R."/>
            <person name="Mathew T."/>
            <person name="Ngo R."/>
            <person name="Nguyen L."/>
            <person name="Nguyen N."/>
            <person name="Okwuonu G."/>
            <person name="Ongeri F."/>
            <person name="Pham C."/>
            <person name="Simmons D."/>
            <person name="Wilczek-Boney K."/>
            <person name="Hale W."/>
            <person name="Jakkamsetti A."/>
            <person name="Pham P."/>
            <person name="Ruth R."/>
            <person name="San Lucas F."/>
            <person name="Warren J."/>
            <person name="Zhang J."/>
            <person name="Zhao Z."/>
            <person name="Zhou C."/>
            <person name="Zhu D."/>
            <person name="Lee S."/>
            <person name="Bess C."/>
            <person name="Blankenburg K."/>
            <person name="Forbes L."/>
            <person name="Fu Q."/>
            <person name="Gubbala S."/>
            <person name="Hirani K."/>
            <person name="Jayaseelan J.C."/>
            <person name="Lara F."/>
            <person name="Munidasa M."/>
            <person name="Palculict T."/>
            <person name="Patil S."/>
            <person name="Pu L.-L."/>
            <person name="Saada N."/>
            <person name="Tang L."/>
            <person name="Weissenberger G."/>
            <person name="Zhu Y."/>
            <person name="Hemphill L."/>
            <person name="Shang Y."/>
            <person name="Youmans B."/>
            <person name="Ayvaz T."/>
            <person name="Ross M."/>
            <person name="Santibanez J."/>
            <person name="Aqrawi P."/>
            <person name="Gross S."/>
            <person name="Joshi V."/>
            <person name="Fowler G."/>
            <person name="Nazareth L."/>
            <person name="Reid J."/>
            <person name="Worley K."/>
            <person name="Petrosino J."/>
            <person name="Highlander S."/>
            <person name="Gibbs R."/>
        </authorList>
    </citation>
    <scope>NUCLEOTIDE SEQUENCE [LARGE SCALE GENOMIC DNA]</scope>
    <source>
        <strain evidence="5 6">ATCC 12755</strain>
    </source>
</reference>
<dbReference type="Gene3D" id="3.40.50.2300">
    <property type="match status" value="2"/>
</dbReference>
<keyword evidence="3" id="KW-0804">Transcription</keyword>
<dbReference type="CDD" id="cd01392">
    <property type="entry name" value="HTH_LacI"/>
    <property type="match status" value="1"/>
</dbReference>
<dbReference type="InterPro" id="IPR028082">
    <property type="entry name" value="Peripla_BP_I"/>
</dbReference>
<feature type="domain" description="HTH lacI-type" evidence="4">
    <location>
        <begin position="8"/>
        <end position="61"/>
    </location>
</feature>
<evidence type="ECO:0000259" key="4">
    <source>
        <dbReference type="PROSITE" id="PS50932"/>
    </source>
</evidence>
<dbReference type="SMART" id="SM00354">
    <property type="entry name" value="HTH_LACI"/>
    <property type="match status" value="1"/>
</dbReference>
<organism evidence="5 6">
    <name type="scientific">Enterococcus casseliflavus ATCC 12755</name>
    <dbReference type="NCBI Taxonomy" id="888066"/>
    <lineage>
        <taxon>Bacteria</taxon>
        <taxon>Bacillati</taxon>
        <taxon>Bacillota</taxon>
        <taxon>Bacilli</taxon>
        <taxon>Lactobacillales</taxon>
        <taxon>Enterococcaceae</taxon>
        <taxon>Enterococcus</taxon>
    </lineage>
</organism>
<dbReference type="CDD" id="cd01542">
    <property type="entry name" value="PBP1_TreR-like"/>
    <property type="match status" value="1"/>
</dbReference>
<dbReference type="Proteomes" id="UP000004835">
    <property type="component" value="Unassembled WGS sequence"/>
</dbReference>
<dbReference type="SUPFAM" id="SSF53822">
    <property type="entry name" value="Periplasmic binding protein-like I"/>
    <property type="match status" value="1"/>
</dbReference>
<dbReference type="SUPFAM" id="SSF47413">
    <property type="entry name" value="lambda repressor-like DNA-binding domains"/>
    <property type="match status" value="1"/>
</dbReference>
<keyword evidence="1" id="KW-0805">Transcription regulation</keyword>
<dbReference type="HOGENOM" id="CLU_037628_6_0_9"/>
<dbReference type="PROSITE" id="PS50932">
    <property type="entry name" value="HTH_LACI_2"/>
    <property type="match status" value="1"/>
</dbReference>
<accession>F0EJV9</accession>
<dbReference type="Gene3D" id="1.10.260.40">
    <property type="entry name" value="lambda repressor-like DNA-binding domains"/>
    <property type="match status" value="1"/>
</dbReference>
<dbReference type="AlphaFoldDB" id="F0EJV9"/>
<keyword evidence="2" id="KW-0238">DNA-binding</keyword>
<dbReference type="EMBL" id="AEWT01000012">
    <property type="protein sequence ID" value="EGC69616.1"/>
    <property type="molecule type" value="Genomic_DNA"/>
</dbReference>
<dbReference type="PANTHER" id="PTHR30146:SF154">
    <property type="entry name" value="TRANSCRIPTION REGULATOR, MEMBER OF GALR FAMILY"/>
    <property type="match status" value="1"/>
</dbReference>
<evidence type="ECO:0000256" key="1">
    <source>
        <dbReference type="ARBA" id="ARBA00023015"/>
    </source>
</evidence>
<gene>
    <name evidence="5" type="ORF">HMPREF9087_1701</name>
</gene>
<evidence type="ECO:0000313" key="5">
    <source>
        <dbReference type="EMBL" id="EGC69616.1"/>
    </source>
</evidence>
<dbReference type="InterPro" id="IPR010982">
    <property type="entry name" value="Lambda_DNA-bd_dom_sf"/>
</dbReference>
<dbReference type="PANTHER" id="PTHR30146">
    <property type="entry name" value="LACI-RELATED TRANSCRIPTIONAL REPRESSOR"/>
    <property type="match status" value="1"/>
</dbReference>
<dbReference type="PRINTS" id="PR00036">
    <property type="entry name" value="HTHLACI"/>
</dbReference>
<evidence type="ECO:0000256" key="3">
    <source>
        <dbReference type="ARBA" id="ARBA00023163"/>
    </source>
</evidence>
<dbReference type="InterPro" id="IPR046335">
    <property type="entry name" value="LacI/GalR-like_sensor"/>
</dbReference>
<comment type="caution">
    <text evidence="5">The sequence shown here is derived from an EMBL/GenBank/DDBJ whole genome shotgun (WGS) entry which is preliminary data.</text>
</comment>
<evidence type="ECO:0000256" key="2">
    <source>
        <dbReference type="ARBA" id="ARBA00023125"/>
    </source>
</evidence>
<name>F0EJV9_ENTCA</name>
<dbReference type="Pfam" id="PF00356">
    <property type="entry name" value="LacI"/>
    <property type="match status" value="1"/>
</dbReference>
<dbReference type="GO" id="GO:0003700">
    <property type="term" value="F:DNA-binding transcription factor activity"/>
    <property type="evidence" value="ECO:0007669"/>
    <property type="project" value="TreeGrafter"/>
</dbReference>
<dbReference type="Pfam" id="PF13377">
    <property type="entry name" value="Peripla_BP_3"/>
    <property type="match status" value="1"/>
</dbReference>
<protein>
    <submittedName>
        <fullName evidence="5">Transcriptional regulator, LacI family</fullName>
    </submittedName>
</protein>